<dbReference type="GO" id="GO:0016491">
    <property type="term" value="F:oxidoreductase activity"/>
    <property type="evidence" value="ECO:0007669"/>
    <property type="project" value="UniProtKB-KW"/>
</dbReference>
<evidence type="ECO:0000256" key="1">
    <source>
        <dbReference type="ARBA" id="ARBA00022723"/>
    </source>
</evidence>
<evidence type="ECO:0000256" key="3">
    <source>
        <dbReference type="ARBA" id="ARBA00023004"/>
    </source>
</evidence>
<keyword evidence="3" id="KW-0408">Iron</keyword>
<gene>
    <name evidence="6" type="ORF">S01H4_22003</name>
</gene>
<evidence type="ECO:0000256" key="4">
    <source>
        <dbReference type="ARBA" id="ARBA00023014"/>
    </source>
</evidence>
<comment type="caution">
    <text evidence="6">The sequence shown here is derived from an EMBL/GenBank/DDBJ whole genome shotgun (WGS) entry which is preliminary data.</text>
</comment>
<dbReference type="AlphaFoldDB" id="X1CIT0"/>
<evidence type="ECO:0000259" key="5">
    <source>
        <dbReference type="Pfam" id="PF02662"/>
    </source>
</evidence>
<evidence type="ECO:0000256" key="2">
    <source>
        <dbReference type="ARBA" id="ARBA00023002"/>
    </source>
</evidence>
<feature type="domain" description="F420-non-reducing hydrogenase iron-sulfur subunit D" evidence="5">
    <location>
        <begin position="1"/>
        <end position="43"/>
    </location>
</feature>
<evidence type="ECO:0000313" key="6">
    <source>
        <dbReference type="EMBL" id="GAG84146.1"/>
    </source>
</evidence>
<dbReference type="EMBL" id="BART01010029">
    <property type="protein sequence ID" value="GAG84146.1"/>
    <property type="molecule type" value="Genomic_DNA"/>
</dbReference>
<proteinExistence type="predicted"/>
<reference evidence="6" key="1">
    <citation type="journal article" date="2014" name="Front. Microbiol.">
        <title>High frequency of phylogenetically diverse reductive dehalogenase-homologous genes in deep subseafloor sedimentary metagenomes.</title>
        <authorList>
            <person name="Kawai M."/>
            <person name="Futagami T."/>
            <person name="Toyoda A."/>
            <person name="Takaki Y."/>
            <person name="Nishi S."/>
            <person name="Hori S."/>
            <person name="Arai W."/>
            <person name="Tsubouchi T."/>
            <person name="Morono Y."/>
            <person name="Uchiyama I."/>
            <person name="Ito T."/>
            <person name="Fujiyama A."/>
            <person name="Inagaki F."/>
            <person name="Takami H."/>
        </authorList>
    </citation>
    <scope>NUCLEOTIDE SEQUENCE</scope>
    <source>
        <strain evidence="6">Expedition CK06-06</strain>
    </source>
</reference>
<keyword evidence="1" id="KW-0479">Metal-binding</keyword>
<keyword evidence="2" id="KW-0560">Oxidoreductase</keyword>
<organism evidence="6">
    <name type="scientific">marine sediment metagenome</name>
    <dbReference type="NCBI Taxonomy" id="412755"/>
    <lineage>
        <taxon>unclassified sequences</taxon>
        <taxon>metagenomes</taxon>
        <taxon>ecological metagenomes</taxon>
    </lineage>
</organism>
<keyword evidence="4" id="KW-0411">Iron-sulfur</keyword>
<accession>X1CIT0</accession>
<dbReference type="GO" id="GO:0046872">
    <property type="term" value="F:metal ion binding"/>
    <property type="evidence" value="ECO:0007669"/>
    <property type="project" value="UniProtKB-KW"/>
</dbReference>
<dbReference type="GO" id="GO:0051536">
    <property type="term" value="F:iron-sulfur cluster binding"/>
    <property type="evidence" value="ECO:0007669"/>
    <property type="project" value="UniProtKB-KW"/>
</dbReference>
<dbReference type="Pfam" id="PF02662">
    <property type="entry name" value="FlpD"/>
    <property type="match status" value="1"/>
</dbReference>
<dbReference type="InterPro" id="IPR003813">
    <property type="entry name" value="MvhD/FlpD"/>
</dbReference>
<protein>
    <recommendedName>
        <fullName evidence="5">F420-non-reducing hydrogenase iron-sulfur subunit D domain-containing protein</fullName>
    </recommendedName>
</protein>
<sequence>MAGTIRAQYPATFRPVRINCTGRVTPSLIMRAIGKGASAVVLGA</sequence>
<name>X1CIT0_9ZZZZ</name>